<dbReference type="AlphaFoldDB" id="A0A926IJE4"/>
<dbReference type="Proteomes" id="UP000601171">
    <property type="component" value="Unassembled WGS sequence"/>
</dbReference>
<dbReference type="FunFam" id="2.40.50.140:FF:000103">
    <property type="entry name" value="protein RRP5 homolog"/>
    <property type="match status" value="1"/>
</dbReference>
<evidence type="ECO:0000313" key="5">
    <source>
        <dbReference type="Proteomes" id="UP000601171"/>
    </source>
</evidence>
<comment type="function">
    <text evidence="1">Binds mRNA; thus facilitating recognition of the initiation point. It is needed to translate mRNA with a short Shine-Dalgarno (SD) purine-rich sequence.</text>
</comment>
<feature type="region of interest" description="Disordered" evidence="2">
    <location>
        <begin position="115"/>
        <end position="139"/>
    </location>
</feature>
<dbReference type="Gene3D" id="2.40.50.140">
    <property type="entry name" value="Nucleic acid-binding proteins"/>
    <property type="match status" value="1"/>
</dbReference>
<dbReference type="PROSITE" id="PS50126">
    <property type="entry name" value="S1"/>
    <property type="match status" value="1"/>
</dbReference>
<dbReference type="InterPro" id="IPR050437">
    <property type="entry name" value="Ribos_protein_bS1-like"/>
</dbReference>
<dbReference type="CDD" id="cd05692">
    <property type="entry name" value="S1_RPS1_repeat_hs4"/>
    <property type="match status" value="1"/>
</dbReference>
<dbReference type="SMART" id="SM00316">
    <property type="entry name" value="S1"/>
    <property type="match status" value="1"/>
</dbReference>
<evidence type="ECO:0000259" key="3">
    <source>
        <dbReference type="PROSITE" id="PS50126"/>
    </source>
</evidence>
<dbReference type="PANTHER" id="PTHR10724">
    <property type="entry name" value="30S RIBOSOMAL PROTEIN S1"/>
    <property type="match status" value="1"/>
</dbReference>
<dbReference type="SUPFAM" id="SSF50249">
    <property type="entry name" value="Nucleic acid-binding proteins"/>
    <property type="match status" value="1"/>
</dbReference>
<comment type="caution">
    <text evidence="4">The sequence shown here is derived from an EMBL/GenBank/DDBJ whole genome shotgun (WGS) entry which is preliminary data.</text>
</comment>
<feature type="domain" description="S1 motif" evidence="3">
    <location>
        <begin position="6"/>
        <end position="74"/>
    </location>
</feature>
<name>A0A926IJE4_9FIRM</name>
<organism evidence="4 5">
    <name type="scientific">Paratissierella segnis</name>
    <dbReference type="NCBI Taxonomy" id="2763679"/>
    <lineage>
        <taxon>Bacteria</taxon>
        <taxon>Bacillati</taxon>
        <taxon>Bacillota</taxon>
        <taxon>Tissierellia</taxon>
        <taxon>Tissierellales</taxon>
        <taxon>Tissierellaceae</taxon>
        <taxon>Paratissierella</taxon>
    </lineage>
</organism>
<sequence>MAIAVGEVVDGTVTGITNFGAFIQLPEGKSGLVHISEISHEYVEKVADHLKVNQKVKVKILSVTDTGKISLSIRQAKPKSNKPAEFEWNRLEENQKYMSFEDKLNRFLKDSNEKMDQLKVRDTRKQNGFKSKKMSNMEL</sequence>
<dbReference type="Pfam" id="PF00575">
    <property type="entry name" value="S1"/>
    <property type="match status" value="1"/>
</dbReference>
<evidence type="ECO:0000256" key="2">
    <source>
        <dbReference type="SAM" id="MobiDB-lite"/>
    </source>
</evidence>
<evidence type="ECO:0000313" key="4">
    <source>
        <dbReference type="EMBL" id="MBC8587939.1"/>
    </source>
</evidence>
<dbReference type="GO" id="GO:0006412">
    <property type="term" value="P:translation"/>
    <property type="evidence" value="ECO:0007669"/>
    <property type="project" value="TreeGrafter"/>
</dbReference>
<dbReference type="InterPro" id="IPR012340">
    <property type="entry name" value="NA-bd_OB-fold"/>
</dbReference>
<evidence type="ECO:0000256" key="1">
    <source>
        <dbReference type="ARBA" id="ARBA00025604"/>
    </source>
</evidence>
<dbReference type="RefSeq" id="WP_262429384.1">
    <property type="nucleotide sequence ID" value="NZ_JACRTG010000016.1"/>
</dbReference>
<reference evidence="4" key="1">
    <citation type="submission" date="2020-08" db="EMBL/GenBank/DDBJ databases">
        <title>Genome public.</title>
        <authorList>
            <person name="Liu C."/>
            <person name="Sun Q."/>
        </authorList>
    </citation>
    <scope>NUCLEOTIDE SEQUENCE</scope>
    <source>
        <strain evidence="4">BX21</strain>
    </source>
</reference>
<accession>A0A926IJE4</accession>
<dbReference type="EMBL" id="JACRTG010000016">
    <property type="protein sequence ID" value="MBC8587939.1"/>
    <property type="molecule type" value="Genomic_DNA"/>
</dbReference>
<gene>
    <name evidence="4" type="ORF">H8707_06775</name>
</gene>
<dbReference type="InterPro" id="IPR003029">
    <property type="entry name" value="S1_domain"/>
</dbReference>
<feature type="compositionally biased region" description="Basic and acidic residues" evidence="2">
    <location>
        <begin position="115"/>
        <end position="125"/>
    </location>
</feature>
<protein>
    <submittedName>
        <fullName evidence="4">S1 RNA-binding domain-containing protein</fullName>
    </submittedName>
</protein>
<dbReference type="GO" id="GO:0003729">
    <property type="term" value="F:mRNA binding"/>
    <property type="evidence" value="ECO:0007669"/>
    <property type="project" value="TreeGrafter"/>
</dbReference>
<dbReference type="GO" id="GO:0003735">
    <property type="term" value="F:structural constituent of ribosome"/>
    <property type="evidence" value="ECO:0007669"/>
    <property type="project" value="TreeGrafter"/>
</dbReference>
<proteinExistence type="predicted"/>
<keyword evidence="5" id="KW-1185">Reference proteome</keyword>